<protein>
    <submittedName>
        <fullName evidence="1">Uncharacterized protein</fullName>
    </submittedName>
</protein>
<sequence>MPSIVYSGVVHPPNNIVNAKGNKLNFKAASPEKPQSGLLIHY</sequence>
<keyword evidence="2" id="KW-1185">Reference proteome</keyword>
<gene>
    <name evidence="1" type="ORF">SAMN05192549_12610</name>
</gene>
<evidence type="ECO:0000313" key="2">
    <source>
        <dbReference type="Proteomes" id="UP000184339"/>
    </source>
</evidence>
<dbReference type="AlphaFoldDB" id="A0A1M7RF32"/>
<accession>A0A1M7RF32</accession>
<dbReference type="Proteomes" id="UP000184339">
    <property type="component" value="Unassembled WGS sequence"/>
</dbReference>
<reference evidence="2" key="1">
    <citation type="submission" date="2016-11" db="EMBL/GenBank/DDBJ databases">
        <authorList>
            <person name="Varghese N."/>
            <person name="Submissions S."/>
        </authorList>
    </citation>
    <scope>NUCLEOTIDE SEQUENCE [LARGE SCALE GENOMIC DNA]</scope>
    <source>
        <strain evidence="2">Sac-22</strain>
    </source>
</reference>
<organism evidence="1 2">
    <name type="scientific">Duganella sacchari</name>
    <dbReference type="NCBI Taxonomy" id="551987"/>
    <lineage>
        <taxon>Bacteria</taxon>
        <taxon>Pseudomonadati</taxon>
        <taxon>Pseudomonadota</taxon>
        <taxon>Betaproteobacteria</taxon>
        <taxon>Burkholderiales</taxon>
        <taxon>Oxalobacteraceae</taxon>
        <taxon>Telluria group</taxon>
        <taxon>Duganella</taxon>
    </lineage>
</organism>
<name>A0A1M7RF32_9BURK</name>
<proteinExistence type="predicted"/>
<dbReference type="EMBL" id="FRCX01000026">
    <property type="protein sequence ID" value="SHN44769.1"/>
    <property type="molecule type" value="Genomic_DNA"/>
</dbReference>
<evidence type="ECO:0000313" key="1">
    <source>
        <dbReference type="EMBL" id="SHN44769.1"/>
    </source>
</evidence>